<feature type="domain" description="DNA helicase Pif1-like 2B" evidence="1">
    <location>
        <begin position="117"/>
        <end position="159"/>
    </location>
</feature>
<dbReference type="Proteomes" id="UP000789901">
    <property type="component" value="Unassembled WGS sequence"/>
</dbReference>
<protein>
    <submittedName>
        <fullName evidence="2">6228_t:CDS:1</fullName>
    </submittedName>
</protein>
<comment type="caution">
    <text evidence="2">The sequence shown here is derived from an EMBL/GenBank/DDBJ whole genome shotgun (WGS) entry which is preliminary data.</text>
</comment>
<organism evidence="2 3">
    <name type="scientific">Gigaspora margarita</name>
    <dbReference type="NCBI Taxonomy" id="4874"/>
    <lineage>
        <taxon>Eukaryota</taxon>
        <taxon>Fungi</taxon>
        <taxon>Fungi incertae sedis</taxon>
        <taxon>Mucoromycota</taxon>
        <taxon>Glomeromycotina</taxon>
        <taxon>Glomeromycetes</taxon>
        <taxon>Diversisporales</taxon>
        <taxon>Gigasporaceae</taxon>
        <taxon>Gigaspora</taxon>
    </lineage>
</organism>
<dbReference type="EMBL" id="CAJVQB010000312">
    <property type="protein sequence ID" value="CAG8481436.1"/>
    <property type="molecule type" value="Genomic_DNA"/>
</dbReference>
<accession>A0ABM8VYU0</accession>
<sequence>MQIDNNIEANKFENFLLRIGNGTENTIDNDMICIPDNIVIDWNDEQSLQILIEQVYPHLPINSQNNLYFTNKAILTTKNEYVNNINNTILNQLPGEDITYRSFDSVLNDTRNLYEQEFLNSITMSEISPYKLRLKTNAPIICLRNLDPTNSLCNSTKLTCRAFSPNVIEAEIITDNHQGKQDRQVGLYLPEHVFAHGQLYVAFSQVRSYQNIKVLIKNGKIPGKQETYTRNIIYKEILCD</sequence>
<evidence type="ECO:0000259" key="1">
    <source>
        <dbReference type="Pfam" id="PF21530"/>
    </source>
</evidence>
<dbReference type="InterPro" id="IPR049163">
    <property type="entry name" value="Pif1-like_2B_dom"/>
</dbReference>
<dbReference type="InterPro" id="IPR027417">
    <property type="entry name" value="P-loop_NTPase"/>
</dbReference>
<evidence type="ECO:0000313" key="3">
    <source>
        <dbReference type="Proteomes" id="UP000789901"/>
    </source>
</evidence>
<name>A0ABM8VYU0_GIGMA</name>
<evidence type="ECO:0000313" key="2">
    <source>
        <dbReference type="EMBL" id="CAG8481436.1"/>
    </source>
</evidence>
<proteinExistence type="predicted"/>
<reference evidence="2 3" key="1">
    <citation type="submission" date="2021-06" db="EMBL/GenBank/DDBJ databases">
        <authorList>
            <person name="Kallberg Y."/>
            <person name="Tangrot J."/>
            <person name="Rosling A."/>
        </authorList>
    </citation>
    <scope>NUCLEOTIDE SEQUENCE [LARGE SCALE GENOMIC DNA]</scope>
    <source>
        <strain evidence="2 3">120-4 pot B 10/14</strain>
    </source>
</reference>
<dbReference type="SUPFAM" id="SSF52540">
    <property type="entry name" value="P-loop containing nucleoside triphosphate hydrolases"/>
    <property type="match status" value="1"/>
</dbReference>
<keyword evidence="3" id="KW-1185">Reference proteome</keyword>
<dbReference type="PANTHER" id="PTHR10492:SF92">
    <property type="entry name" value="ATP-DEPENDENT DNA HELICASE"/>
    <property type="match status" value="1"/>
</dbReference>
<dbReference type="PANTHER" id="PTHR10492">
    <property type="match status" value="1"/>
</dbReference>
<gene>
    <name evidence="2" type="ORF">GMARGA_LOCUS1258</name>
</gene>
<dbReference type="Pfam" id="PF21530">
    <property type="entry name" value="Pif1_2B_dom"/>
    <property type="match status" value="1"/>
</dbReference>